<comment type="caution">
    <text evidence="2">The sequence shown here is derived from an EMBL/GenBank/DDBJ whole genome shotgun (WGS) entry which is preliminary data.</text>
</comment>
<evidence type="ECO:0000256" key="1">
    <source>
        <dbReference type="SAM" id="Phobius"/>
    </source>
</evidence>
<dbReference type="PANTHER" id="PTHR43471">
    <property type="entry name" value="ABC TRANSPORTER PERMEASE"/>
    <property type="match status" value="1"/>
</dbReference>
<dbReference type="RefSeq" id="WP_138052585.1">
    <property type="nucleotide sequence ID" value="NZ_VAWE01000001.1"/>
</dbReference>
<name>A0A5R9DZQ6_9ACTN</name>
<keyword evidence="1" id="KW-1133">Transmembrane helix</keyword>
<evidence type="ECO:0000313" key="2">
    <source>
        <dbReference type="EMBL" id="TLQ43161.1"/>
    </source>
</evidence>
<evidence type="ECO:0000313" key="3">
    <source>
        <dbReference type="Proteomes" id="UP000305921"/>
    </source>
</evidence>
<feature type="transmembrane region" description="Helical" evidence="1">
    <location>
        <begin position="292"/>
        <end position="317"/>
    </location>
</feature>
<proteinExistence type="predicted"/>
<feature type="transmembrane region" description="Helical" evidence="1">
    <location>
        <begin position="69"/>
        <end position="94"/>
    </location>
</feature>
<feature type="transmembrane region" description="Helical" evidence="1">
    <location>
        <begin position="162"/>
        <end position="183"/>
    </location>
</feature>
<dbReference type="Proteomes" id="UP000305921">
    <property type="component" value="Unassembled WGS sequence"/>
</dbReference>
<protein>
    <submittedName>
        <fullName evidence="2">ABC transporter permease</fullName>
    </submittedName>
</protein>
<reference evidence="2 3" key="1">
    <citation type="submission" date="2019-05" db="EMBL/GenBank/DDBJ databases">
        <title>Streptomyces marianii sp. nov., a novel marine actinomycete from southern coast of India.</title>
        <authorList>
            <person name="Iniyan A.M."/>
            <person name="Wink J."/>
            <person name="Ramprasad E."/>
            <person name="Ramana C.V."/>
            <person name="Bunk B."/>
            <person name="Sproer C."/>
            <person name="Joseph F.-J.R.S."/>
            <person name="Vincent S.G.P."/>
        </authorList>
    </citation>
    <scope>NUCLEOTIDE SEQUENCE [LARGE SCALE GENOMIC DNA]</scope>
    <source>
        <strain evidence="2 3">ICN19</strain>
    </source>
</reference>
<dbReference type="OrthoDB" id="3579673at2"/>
<feature type="transmembrane region" description="Helical" evidence="1">
    <location>
        <begin position="12"/>
        <end position="32"/>
    </location>
</feature>
<feature type="transmembrane region" description="Helical" evidence="1">
    <location>
        <begin position="190"/>
        <end position="208"/>
    </location>
</feature>
<keyword evidence="1" id="KW-0472">Membrane</keyword>
<keyword evidence="3" id="KW-1185">Reference proteome</keyword>
<sequence length="322" mass="34507">MLWVAWRQQRFQLLISTLLVCAVGGVMLYYRFSADAYMQDHGIVGCLRIDEGACTASAMNALSDTYKTYVSIIPLVLLCLPVLLGMFAGAPLFAREIEQGTHVFGLTQSVGRGRWWATKSLVAGGPLALLMLGLGLFGFWALKPLNHVTRGPVMTPGFETQGLTLAAYTVLAFAIGVAAGLLFRNTLAAMAVVIGLYLVVLVGVGAAARPHYLAAERITGTVAESTGESERGGQSWIPDDAWRVGSAYYGKDGRKVSFNPSGCDGTETIQRCLTRQGVAKQSADYHPASQFWGLQAIEAGVFLALSAGLLGLGAWTLRRRVL</sequence>
<gene>
    <name evidence="2" type="ORF">FEF34_08405</name>
</gene>
<dbReference type="GO" id="GO:0005886">
    <property type="term" value="C:plasma membrane"/>
    <property type="evidence" value="ECO:0007669"/>
    <property type="project" value="UniProtKB-SubCell"/>
</dbReference>
<accession>A0A5R9DZQ6</accession>
<dbReference type="AlphaFoldDB" id="A0A5R9DZQ6"/>
<dbReference type="EMBL" id="VAWE01000001">
    <property type="protein sequence ID" value="TLQ43161.1"/>
    <property type="molecule type" value="Genomic_DNA"/>
</dbReference>
<dbReference type="GO" id="GO:0140359">
    <property type="term" value="F:ABC-type transporter activity"/>
    <property type="evidence" value="ECO:0007669"/>
    <property type="project" value="InterPro"/>
</dbReference>
<feature type="transmembrane region" description="Helical" evidence="1">
    <location>
        <begin position="121"/>
        <end position="142"/>
    </location>
</feature>
<organism evidence="2 3">
    <name type="scientific">Streptomyces marianii</name>
    <dbReference type="NCBI Taxonomy" id="1817406"/>
    <lineage>
        <taxon>Bacteria</taxon>
        <taxon>Bacillati</taxon>
        <taxon>Actinomycetota</taxon>
        <taxon>Actinomycetes</taxon>
        <taxon>Kitasatosporales</taxon>
        <taxon>Streptomycetaceae</taxon>
        <taxon>Streptomyces</taxon>
    </lineage>
</organism>
<keyword evidence="1" id="KW-0812">Transmembrane</keyword>